<evidence type="ECO:0000256" key="1">
    <source>
        <dbReference type="SAM" id="MobiDB-lite"/>
    </source>
</evidence>
<gene>
    <name evidence="2" type="ORF">FOZ60_001495</name>
</gene>
<feature type="region of interest" description="Disordered" evidence="1">
    <location>
        <begin position="238"/>
        <end position="266"/>
    </location>
</feature>
<dbReference type="EMBL" id="JABANP010000120">
    <property type="protein sequence ID" value="KAF4689597.1"/>
    <property type="molecule type" value="Genomic_DNA"/>
</dbReference>
<feature type="compositionally biased region" description="Polar residues" evidence="1">
    <location>
        <begin position="255"/>
        <end position="266"/>
    </location>
</feature>
<reference evidence="2 3" key="1">
    <citation type="submission" date="2020-04" db="EMBL/GenBank/DDBJ databases">
        <title>Perkinsus olseni comparative genomics.</title>
        <authorList>
            <person name="Bogema D.R."/>
        </authorList>
    </citation>
    <scope>NUCLEOTIDE SEQUENCE [LARGE SCALE GENOMIC DNA]</scope>
    <source>
        <strain evidence="2">00978-12</strain>
    </source>
</reference>
<feature type="region of interest" description="Disordered" evidence="1">
    <location>
        <begin position="1"/>
        <end position="42"/>
    </location>
</feature>
<accession>A0A7J6P1A7</accession>
<feature type="compositionally biased region" description="Basic and acidic residues" evidence="1">
    <location>
        <begin position="244"/>
        <end position="253"/>
    </location>
</feature>
<evidence type="ECO:0000313" key="3">
    <source>
        <dbReference type="Proteomes" id="UP000541610"/>
    </source>
</evidence>
<protein>
    <submittedName>
        <fullName evidence="2">Uncharacterized protein</fullName>
    </submittedName>
</protein>
<sequence>MMESTTTEGPMMESTTNEGPMMESTTTEPAVVTSPPAGDTTLTSPVANTAVYRLTLLSNLYPPIPGRTLYTFRSRKCWDTDLRDAHGHWTGVTYDEAQAMLQLTFRTTNTAANAELTGMDALAPREFEVQFWGSASDETVKKARHENEKESPEMRLHHFARHGTPSDRMAYMSMFSTRYQDPANPFRREGPLQGPGQTLGRLMDDVAECTAWARPARSVAGTSTPSERPVEIEEVAAEIVPDGMDGKAPERPDAGTSSCSKDGPTS</sequence>
<feature type="compositionally biased region" description="Polar residues" evidence="1">
    <location>
        <begin position="1"/>
        <end position="28"/>
    </location>
</feature>
<comment type="caution">
    <text evidence="2">The sequence shown here is derived from an EMBL/GenBank/DDBJ whole genome shotgun (WGS) entry which is preliminary data.</text>
</comment>
<evidence type="ECO:0000313" key="2">
    <source>
        <dbReference type="EMBL" id="KAF4689597.1"/>
    </source>
</evidence>
<organism evidence="2 3">
    <name type="scientific">Perkinsus olseni</name>
    <name type="common">Perkinsus atlanticus</name>
    <dbReference type="NCBI Taxonomy" id="32597"/>
    <lineage>
        <taxon>Eukaryota</taxon>
        <taxon>Sar</taxon>
        <taxon>Alveolata</taxon>
        <taxon>Perkinsozoa</taxon>
        <taxon>Perkinsea</taxon>
        <taxon>Perkinsida</taxon>
        <taxon>Perkinsidae</taxon>
        <taxon>Perkinsus</taxon>
    </lineage>
</organism>
<dbReference type="Proteomes" id="UP000541610">
    <property type="component" value="Unassembled WGS sequence"/>
</dbReference>
<name>A0A7J6P1A7_PEROL</name>
<proteinExistence type="predicted"/>
<dbReference type="AlphaFoldDB" id="A0A7J6P1A7"/>